<dbReference type="EC" id="3.1.4.17" evidence="2"/>
<proteinExistence type="predicted"/>
<keyword evidence="2" id="KW-0378">Hydrolase</keyword>
<dbReference type="Pfam" id="PF00149">
    <property type="entry name" value="Metallophos"/>
    <property type="match status" value="1"/>
</dbReference>
<dbReference type="PANTHER" id="PTHR37523">
    <property type="entry name" value="METALLOPHOSPHOESTERASE"/>
    <property type="match status" value="1"/>
</dbReference>
<feature type="domain" description="Calcineurin-like phosphoesterase" evidence="1">
    <location>
        <begin position="1"/>
        <end position="181"/>
    </location>
</feature>
<evidence type="ECO:0000313" key="3">
    <source>
        <dbReference type="Proteomes" id="UP000077275"/>
    </source>
</evidence>
<dbReference type="PANTHER" id="PTHR37523:SF1">
    <property type="entry name" value="CALCINEURIN-LIKE PHOSPHOESTERASE DOMAIN-CONTAINING PROTEIN"/>
    <property type="match status" value="1"/>
</dbReference>
<dbReference type="Gene3D" id="3.60.21.10">
    <property type="match status" value="1"/>
</dbReference>
<dbReference type="AlphaFoldDB" id="A0A166CU43"/>
<dbReference type="GO" id="GO:0004114">
    <property type="term" value="F:3',5'-cyclic-nucleotide phosphodiesterase activity"/>
    <property type="evidence" value="ECO:0007669"/>
    <property type="project" value="UniProtKB-EC"/>
</dbReference>
<dbReference type="RefSeq" id="WP_067258665.1">
    <property type="nucleotide sequence ID" value="NZ_LWMW01000086.1"/>
</dbReference>
<reference evidence="2 3" key="1">
    <citation type="submission" date="2016-04" db="EMBL/GenBank/DDBJ databases">
        <title>Genome sequence of Methanobrevibacter cuticularis DSM 11139.</title>
        <authorList>
            <person name="Poehlein A."/>
            <person name="Seedorf H."/>
            <person name="Daniel R."/>
        </authorList>
    </citation>
    <scope>NUCLEOTIDE SEQUENCE [LARGE SCALE GENOMIC DNA]</scope>
    <source>
        <strain evidence="2 3">DSM 11139</strain>
    </source>
</reference>
<accession>A0A166CU43</accession>
<protein>
    <submittedName>
        <fullName evidence="2">3',5'-cyclic adenosine monophosphate phosphodiesterase CpdA</fullName>
        <ecNumber evidence="2">3.1.4.17</ecNumber>
    </submittedName>
</protein>
<evidence type="ECO:0000259" key="1">
    <source>
        <dbReference type="Pfam" id="PF00149"/>
    </source>
</evidence>
<dbReference type="EMBL" id="LWMW01000086">
    <property type="protein sequence ID" value="KZX16827.1"/>
    <property type="molecule type" value="Genomic_DNA"/>
</dbReference>
<dbReference type="InterPro" id="IPR029052">
    <property type="entry name" value="Metallo-depent_PP-like"/>
</dbReference>
<keyword evidence="3" id="KW-1185">Reference proteome</keyword>
<dbReference type="OrthoDB" id="50367at2157"/>
<comment type="caution">
    <text evidence="2">The sequence shown here is derived from an EMBL/GenBank/DDBJ whole genome shotgun (WGS) entry which is preliminary data.</text>
</comment>
<sequence length="223" mass="24844">MKILAITDVHSENNPKFDNYIKNNDLDLVIVAGDITNFGPPEFATEFLNNITSLGIEVIAIPGNCDTKESILAIEESDAIFNHNNLFINQNIAFHGFGGSNPTPFDTPFEFDDEELYENINDLFNQVVSNQRMLNILITHAPPLNCEADKLEDGSHVGSNGVRKIIEEHQPDISICGHIHEARSIDKIDETLVINPGMLKDNHGSLIEISKDLSDFKVDLVEF</sequence>
<dbReference type="STRING" id="47311.MBCUT_05460"/>
<evidence type="ECO:0000313" key="2">
    <source>
        <dbReference type="EMBL" id="KZX16827.1"/>
    </source>
</evidence>
<name>A0A166CU43_9EURY</name>
<gene>
    <name evidence="2" type="primary">cpdA</name>
    <name evidence="2" type="ORF">MBCUT_05460</name>
</gene>
<organism evidence="2 3">
    <name type="scientific">Methanobrevibacter cuticularis</name>
    <dbReference type="NCBI Taxonomy" id="47311"/>
    <lineage>
        <taxon>Archaea</taxon>
        <taxon>Methanobacteriati</taxon>
        <taxon>Methanobacteriota</taxon>
        <taxon>Methanomada group</taxon>
        <taxon>Methanobacteria</taxon>
        <taxon>Methanobacteriales</taxon>
        <taxon>Methanobacteriaceae</taxon>
        <taxon>Methanobrevibacter</taxon>
    </lineage>
</organism>
<dbReference type="Proteomes" id="UP000077275">
    <property type="component" value="Unassembled WGS sequence"/>
</dbReference>
<dbReference type="InterPro" id="IPR004843">
    <property type="entry name" value="Calcineurin-like_PHP"/>
</dbReference>
<dbReference type="SUPFAM" id="SSF56300">
    <property type="entry name" value="Metallo-dependent phosphatases"/>
    <property type="match status" value="1"/>
</dbReference>
<dbReference type="PATRIC" id="fig|47311.3.peg.626"/>